<evidence type="ECO:0000313" key="1">
    <source>
        <dbReference type="EMBL" id="CEG47413.1"/>
    </source>
</evidence>
<organism evidence="1 2">
    <name type="scientific">Plasmopara halstedii</name>
    <name type="common">Downy mildew of sunflower</name>
    <dbReference type="NCBI Taxonomy" id="4781"/>
    <lineage>
        <taxon>Eukaryota</taxon>
        <taxon>Sar</taxon>
        <taxon>Stramenopiles</taxon>
        <taxon>Oomycota</taxon>
        <taxon>Peronosporomycetes</taxon>
        <taxon>Peronosporales</taxon>
        <taxon>Peronosporaceae</taxon>
        <taxon>Plasmopara</taxon>
    </lineage>
</organism>
<keyword evidence="2" id="KW-1185">Reference proteome</keyword>
<sequence length="62" mass="7525">MREQRIRGCIDTIRTRSEHAQLFFDVIAAHNRKCRYHYEVKYTSKPFFNDFGEVNKFKPKSL</sequence>
<accession>A0A0P1B1I3</accession>
<dbReference type="RefSeq" id="XP_024583782.1">
    <property type="nucleotide sequence ID" value="XM_024718377.1"/>
</dbReference>
<dbReference type="EMBL" id="CCYD01002570">
    <property type="protein sequence ID" value="CEG47413.1"/>
    <property type="molecule type" value="Genomic_DNA"/>
</dbReference>
<dbReference type="GeneID" id="36399343"/>
<reference evidence="2" key="1">
    <citation type="submission" date="2014-09" db="EMBL/GenBank/DDBJ databases">
        <authorList>
            <person name="Sharma Rahul"/>
            <person name="Thines Marco"/>
        </authorList>
    </citation>
    <scope>NUCLEOTIDE SEQUENCE [LARGE SCALE GENOMIC DNA]</scope>
</reference>
<evidence type="ECO:0000313" key="2">
    <source>
        <dbReference type="Proteomes" id="UP000054928"/>
    </source>
</evidence>
<proteinExistence type="predicted"/>
<name>A0A0P1B1I3_PLAHL</name>
<protein>
    <submittedName>
        <fullName evidence="1">Uncharacterized protein</fullName>
    </submittedName>
</protein>
<dbReference type="Proteomes" id="UP000054928">
    <property type="component" value="Unassembled WGS sequence"/>
</dbReference>
<dbReference type="AlphaFoldDB" id="A0A0P1B1I3"/>